<dbReference type="GO" id="GO:0000287">
    <property type="term" value="F:magnesium ion binding"/>
    <property type="evidence" value="ECO:0007669"/>
    <property type="project" value="InterPro"/>
</dbReference>
<dbReference type="PANTHER" id="PTHR31225:SF196">
    <property type="entry name" value="TERPENOID CYCLASES_PROTEIN PRENYLTRANSFERASE ALPHA-ALPHA TOROID-RELATED"/>
    <property type="match status" value="1"/>
</dbReference>
<dbReference type="InterPro" id="IPR008949">
    <property type="entry name" value="Isoprenoid_synthase_dom_sf"/>
</dbReference>
<feature type="domain" description="Terpene synthase metal-binding" evidence="6">
    <location>
        <begin position="293"/>
        <end position="529"/>
    </location>
</feature>
<dbReference type="Pfam" id="PF03936">
    <property type="entry name" value="Terpene_synth_C"/>
    <property type="match status" value="1"/>
</dbReference>
<evidence type="ECO:0000313" key="7">
    <source>
        <dbReference type="EMBL" id="KAI7732109.1"/>
    </source>
</evidence>
<gene>
    <name evidence="7" type="ORF">M8C21_028972</name>
</gene>
<accession>A0AAD5C106</accession>
<protein>
    <submittedName>
        <fullName evidence="7">Uncharacterized protein</fullName>
    </submittedName>
</protein>
<keyword evidence="4" id="KW-0456">Lyase</keyword>
<dbReference type="InterPro" id="IPR050148">
    <property type="entry name" value="Terpene_synthase-like"/>
</dbReference>
<dbReference type="InterPro" id="IPR036965">
    <property type="entry name" value="Terpene_synth_N_sf"/>
</dbReference>
<evidence type="ECO:0000259" key="5">
    <source>
        <dbReference type="Pfam" id="PF01397"/>
    </source>
</evidence>
<keyword evidence="8" id="KW-1185">Reference proteome</keyword>
<dbReference type="Proteomes" id="UP001206925">
    <property type="component" value="Unassembled WGS sequence"/>
</dbReference>
<comment type="caution">
    <text evidence="7">The sequence shown here is derived from an EMBL/GenBank/DDBJ whole genome shotgun (WGS) entry which is preliminary data.</text>
</comment>
<dbReference type="InterPro" id="IPR008930">
    <property type="entry name" value="Terpenoid_cyclase/PrenylTrfase"/>
</dbReference>
<evidence type="ECO:0000256" key="1">
    <source>
        <dbReference type="ARBA" id="ARBA00001946"/>
    </source>
</evidence>
<keyword evidence="2" id="KW-0479">Metal-binding</keyword>
<proteinExistence type="predicted"/>
<dbReference type="PANTHER" id="PTHR31225">
    <property type="entry name" value="OS04G0344100 PROTEIN-RELATED"/>
    <property type="match status" value="1"/>
</dbReference>
<evidence type="ECO:0000259" key="6">
    <source>
        <dbReference type="Pfam" id="PF03936"/>
    </source>
</evidence>
<dbReference type="Pfam" id="PF01397">
    <property type="entry name" value="Terpene_synth"/>
    <property type="match status" value="1"/>
</dbReference>
<dbReference type="Gene3D" id="1.50.10.130">
    <property type="entry name" value="Terpene synthase, N-terminal domain"/>
    <property type="match status" value="1"/>
</dbReference>
<dbReference type="GO" id="GO:0046246">
    <property type="term" value="P:terpene biosynthetic process"/>
    <property type="evidence" value="ECO:0007669"/>
    <property type="project" value="UniProtKB-ARBA"/>
</dbReference>
<dbReference type="GO" id="GO:0010333">
    <property type="term" value="F:terpene synthase activity"/>
    <property type="evidence" value="ECO:0007669"/>
    <property type="project" value="InterPro"/>
</dbReference>
<dbReference type="Gene3D" id="1.10.600.10">
    <property type="entry name" value="Farnesyl Diphosphate Synthase"/>
    <property type="match status" value="1"/>
</dbReference>
<dbReference type="EMBL" id="JAMZMK010010307">
    <property type="protein sequence ID" value="KAI7732109.1"/>
    <property type="molecule type" value="Genomic_DNA"/>
</dbReference>
<name>A0AAD5C106_AMBAR</name>
<dbReference type="SUPFAM" id="SSF48239">
    <property type="entry name" value="Terpenoid cyclases/Protein prenyltransferases"/>
    <property type="match status" value="1"/>
</dbReference>
<dbReference type="InterPro" id="IPR044814">
    <property type="entry name" value="Terpene_cyclase_plant_C1"/>
</dbReference>
<dbReference type="SUPFAM" id="SSF48576">
    <property type="entry name" value="Terpenoid synthases"/>
    <property type="match status" value="1"/>
</dbReference>
<evidence type="ECO:0000313" key="8">
    <source>
        <dbReference type="Proteomes" id="UP001206925"/>
    </source>
</evidence>
<organism evidence="7 8">
    <name type="scientific">Ambrosia artemisiifolia</name>
    <name type="common">Common ragweed</name>
    <dbReference type="NCBI Taxonomy" id="4212"/>
    <lineage>
        <taxon>Eukaryota</taxon>
        <taxon>Viridiplantae</taxon>
        <taxon>Streptophyta</taxon>
        <taxon>Embryophyta</taxon>
        <taxon>Tracheophyta</taxon>
        <taxon>Spermatophyta</taxon>
        <taxon>Magnoliopsida</taxon>
        <taxon>eudicotyledons</taxon>
        <taxon>Gunneridae</taxon>
        <taxon>Pentapetalae</taxon>
        <taxon>asterids</taxon>
        <taxon>campanulids</taxon>
        <taxon>Asterales</taxon>
        <taxon>Asteraceae</taxon>
        <taxon>Asteroideae</taxon>
        <taxon>Heliantheae alliance</taxon>
        <taxon>Heliantheae</taxon>
        <taxon>Ambrosia</taxon>
    </lineage>
</organism>
<comment type="cofactor">
    <cofactor evidence="1">
        <name>Mg(2+)</name>
        <dbReference type="ChEBI" id="CHEBI:18420"/>
    </cofactor>
</comment>
<dbReference type="InterPro" id="IPR001906">
    <property type="entry name" value="Terpene_synth_N"/>
</dbReference>
<evidence type="ECO:0000256" key="2">
    <source>
        <dbReference type="ARBA" id="ARBA00022723"/>
    </source>
</evidence>
<feature type="domain" description="Terpene synthase N-terminal" evidence="5">
    <location>
        <begin position="70"/>
        <end position="234"/>
    </location>
</feature>
<dbReference type="SFLD" id="SFLDG01019">
    <property type="entry name" value="Terpene_Cyclase_Like_1_C_Termi"/>
    <property type="match status" value="1"/>
</dbReference>
<dbReference type="InterPro" id="IPR034741">
    <property type="entry name" value="Terpene_cyclase-like_1_C"/>
</dbReference>
<keyword evidence="3" id="KW-0460">Magnesium</keyword>
<evidence type="ECO:0000256" key="3">
    <source>
        <dbReference type="ARBA" id="ARBA00022842"/>
    </source>
</evidence>
<dbReference type="FunFam" id="1.10.600.10:FF:000007">
    <property type="entry name" value="Isoprene synthase, chloroplastic"/>
    <property type="match status" value="1"/>
</dbReference>
<reference evidence="7" key="1">
    <citation type="submission" date="2022-06" db="EMBL/GenBank/DDBJ databases">
        <title>Uncovering the hologenomic basis of an extraordinary plant invasion.</title>
        <authorList>
            <person name="Bieker V.C."/>
            <person name="Martin M.D."/>
            <person name="Gilbert T."/>
            <person name="Hodgins K."/>
            <person name="Battlay P."/>
            <person name="Petersen B."/>
            <person name="Wilson J."/>
        </authorList>
    </citation>
    <scope>NUCLEOTIDE SEQUENCE</scope>
    <source>
        <strain evidence="7">AA19_3_7</strain>
        <tissue evidence="7">Leaf</tissue>
    </source>
</reference>
<dbReference type="SFLD" id="SFLDS00005">
    <property type="entry name" value="Isoprenoid_Synthase_Type_I"/>
    <property type="match status" value="1"/>
</dbReference>
<sequence length="588" mass="68539">MKLSLMIPKGIGQIMNMLDRAVTIGVHQFILDRKGGVVSGGGIEPSICLTSLREWRGMEDRFVVLDMMMQEEEDAVEQTIGHLKEEVRKVLLVAMNDSAQHSNLLKLINDIQRLGIAYYFEKDIEQALQHIYDVYGDDWKGHNTALWFRILRQHGFYVSCDSLNKYKVDNDGMFEEHITNDVQGMLELYEATYLRVPGETALDDALVFTKTHLSNIANNPRCDVNVSKQIKEALERPIRKSLPRLDALRYIPIYEQDISHNKSLLKLAKLDYNHLQFQHKKELSLLSKWWKAFDVPNNFHFMRNRLVENYFWILGVYFEPQYSRARVFMTKVIAISTILDDTYDAYGTYEELVIFTEAVQRWSLTCIDELPDFMKLLYKSLLDVYEEMEVIMAKEGKAHHVNYAKEAMKEMILNFMMEAKWRNEQYVPTVEEHKSVSFMSCGYKMLTIASFVGMGDMVTDNSFEWVLGNPPLIIASSEICRLMDDIVGHKDEQKRQHVVSIVEAYMKEHDVNEEFVYDVLNKQIEEAWKVMNQELLKCKDVVPLPLIMCVINLARVMDTLYKYDDTFTRVGEELKGHIKSLFVHDMDV</sequence>
<dbReference type="GO" id="GO:0016102">
    <property type="term" value="P:diterpenoid biosynthetic process"/>
    <property type="evidence" value="ECO:0007669"/>
    <property type="project" value="InterPro"/>
</dbReference>
<dbReference type="AlphaFoldDB" id="A0AAD5C106"/>
<dbReference type="CDD" id="cd00684">
    <property type="entry name" value="Terpene_cyclase_plant_C1"/>
    <property type="match status" value="1"/>
</dbReference>
<dbReference type="InterPro" id="IPR005630">
    <property type="entry name" value="Terpene_synthase_metal-bd"/>
</dbReference>
<evidence type="ECO:0000256" key="4">
    <source>
        <dbReference type="ARBA" id="ARBA00023239"/>
    </source>
</evidence>